<dbReference type="AlphaFoldDB" id="A0A814DNL2"/>
<organism evidence="2 3">
    <name type="scientific">Adineta steineri</name>
    <dbReference type="NCBI Taxonomy" id="433720"/>
    <lineage>
        <taxon>Eukaryota</taxon>
        <taxon>Metazoa</taxon>
        <taxon>Spiralia</taxon>
        <taxon>Gnathifera</taxon>
        <taxon>Rotifera</taxon>
        <taxon>Eurotatoria</taxon>
        <taxon>Bdelloidea</taxon>
        <taxon>Adinetida</taxon>
        <taxon>Adinetidae</taxon>
        <taxon>Adineta</taxon>
    </lineage>
</organism>
<keyword evidence="1" id="KW-1133">Transmembrane helix</keyword>
<gene>
    <name evidence="2" type="ORF">BJG266_LOCUS13589</name>
</gene>
<reference evidence="2" key="1">
    <citation type="submission" date="2021-02" db="EMBL/GenBank/DDBJ databases">
        <authorList>
            <person name="Nowell W R."/>
        </authorList>
    </citation>
    <scope>NUCLEOTIDE SEQUENCE</scope>
</reference>
<feature type="transmembrane region" description="Helical" evidence="1">
    <location>
        <begin position="57"/>
        <end position="81"/>
    </location>
</feature>
<comment type="caution">
    <text evidence="2">The sequence shown here is derived from an EMBL/GenBank/DDBJ whole genome shotgun (WGS) entry which is preliminary data.</text>
</comment>
<name>A0A814DNL2_9BILA</name>
<proteinExistence type="predicted"/>
<evidence type="ECO:0000313" key="2">
    <source>
        <dbReference type="EMBL" id="CAF0958050.1"/>
    </source>
</evidence>
<keyword evidence="1" id="KW-0812">Transmembrane</keyword>
<protein>
    <submittedName>
        <fullName evidence="2">Uncharacterized protein</fullName>
    </submittedName>
</protein>
<keyword evidence="1" id="KW-0472">Membrane</keyword>
<accession>A0A814DNL2</accession>
<feature type="transmembrane region" description="Helical" evidence="1">
    <location>
        <begin position="93"/>
        <end position="121"/>
    </location>
</feature>
<dbReference type="Proteomes" id="UP000663877">
    <property type="component" value="Unassembled WGS sequence"/>
</dbReference>
<feature type="transmembrane region" description="Helical" evidence="1">
    <location>
        <begin position="170"/>
        <end position="194"/>
    </location>
</feature>
<evidence type="ECO:0000313" key="3">
    <source>
        <dbReference type="Proteomes" id="UP000663877"/>
    </source>
</evidence>
<feature type="transmembrane region" description="Helical" evidence="1">
    <location>
        <begin position="133"/>
        <end position="150"/>
    </location>
</feature>
<sequence>MVLQTNVTEASFQFNDKNQQAIIDLFGDREIKPIQEELGRVNVNPITDHVKFLMKKLFIIIFLFIVAIIGLVSLIIGVIAYKRQCYLPRQPSLPIWLLVLGSTSIILIIALINLILVATVIKYKTSEKAFRRAFMIIVGIGGGVLSWAVGPGSQAMFYLPSRSSDCLGFVVTYSTVIYFILSLFSFIYGIYCIYKFWSHCCCKNKKGKNQVAVVAVPLPSNGTQEDLPNVIDAIVRKENGVTPMKTSLPVDDSIKREN</sequence>
<dbReference type="EMBL" id="CAJNOI010000055">
    <property type="protein sequence ID" value="CAF0958050.1"/>
    <property type="molecule type" value="Genomic_DNA"/>
</dbReference>
<evidence type="ECO:0000256" key="1">
    <source>
        <dbReference type="SAM" id="Phobius"/>
    </source>
</evidence>